<dbReference type="GO" id="GO:0005507">
    <property type="term" value="F:copper ion binding"/>
    <property type="evidence" value="ECO:0007669"/>
    <property type="project" value="InterPro"/>
</dbReference>
<dbReference type="InterPro" id="IPR017762">
    <property type="entry name" value="Multicopper_oxidase_fun"/>
</dbReference>
<comment type="caution">
    <text evidence="8">The sequence shown here is derived from an EMBL/GenBank/DDBJ whole genome shotgun (WGS) entry which is preliminary data.</text>
</comment>
<dbReference type="SUPFAM" id="SSF49503">
    <property type="entry name" value="Cupredoxins"/>
    <property type="match status" value="2"/>
</dbReference>
<evidence type="ECO:0000313" key="9">
    <source>
        <dbReference type="Proteomes" id="UP001337655"/>
    </source>
</evidence>
<dbReference type="InterPro" id="IPR008972">
    <property type="entry name" value="Cupredoxin"/>
</dbReference>
<sequence>MALHFIYSLLPLLILRGAASNPSNAPPHGRVDGPKHHGPPKCHGPDFVPDHILRLTYEEVNIGCQTRPSVLVNGSLPGPTLRLKPGKTSWIRVYNDMEDYNTTMHWHGLSQRTAIFSDGTPSASQWPIPPLHFFDYEVRPEKDDVGTYFYHSHVGFQMATASGPLIVEDGGQPPYDYDEDMMVHLSDYFNKTDTAIERGLVADPFVWSGETNAVLINGVGVPIGEEAGKDGCCRLPVLHVEAGKAYRMRFIGATALSMVQLAFEDHENLTIINADGHYTKPHSERFMQVSTGQRFDVLFQAKTHAELAGKNDYLIQFETKDRPSVYTGYGVLRYGGGKKIITRGPDKPPMSLPSATYAWLEYALEPLEPNNFPTSDDVTRQLTIYDRQVLTQIDIWRLNGDQWNDSTIYNTPGDRPYLIDIYERGPKAIPNYEAALDNKGWDP</sequence>
<evidence type="ECO:0000256" key="4">
    <source>
        <dbReference type="ARBA" id="ARBA00023008"/>
    </source>
</evidence>
<dbReference type="PANTHER" id="PTHR11709:SF394">
    <property type="entry name" value="FI03373P-RELATED"/>
    <property type="match status" value="1"/>
</dbReference>
<dbReference type="EMBL" id="JAVRRT010000009">
    <property type="protein sequence ID" value="KAK5169184.1"/>
    <property type="molecule type" value="Genomic_DNA"/>
</dbReference>
<dbReference type="InterPro" id="IPR001117">
    <property type="entry name" value="Cu-oxidase_2nd"/>
</dbReference>
<feature type="domain" description="Plastocyanin-like" evidence="6">
    <location>
        <begin position="179"/>
        <end position="336"/>
    </location>
</feature>
<evidence type="ECO:0000259" key="6">
    <source>
        <dbReference type="Pfam" id="PF00394"/>
    </source>
</evidence>
<evidence type="ECO:0000256" key="3">
    <source>
        <dbReference type="ARBA" id="ARBA00023002"/>
    </source>
</evidence>
<evidence type="ECO:0000313" key="8">
    <source>
        <dbReference type="EMBL" id="KAK5169184.1"/>
    </source>
</evidence>
<keyword evidence="3" id="KW-0560">Oxidoreductase</keyword>
<dbReference type="Pfam" id="PF07732">
    <property type="entry name" value="Cu-oxidase_3"/>
    <property type="match status" value="1"/>
</dbReference>
<dbReference type="AlphaFoldDB" id="A0AAV9P814"/>
<feature type="chain" id="PRO_5043451794" description="L-ascorbate oxidase" evidence="5">
    <location>
        <begin position="21"/>
        <end position="443"/>
    </location>
</feature>
<dbReference type="Proteomes" id="UP001337655">
    <property type="component" value="Unassembled WGS sequence"/>
</dbReference>
<dbReference type="GeneID" id="89927833"/>
<proteinExistence type="inferred from homology"/>
<gene>
    <name evidence="8" type="ORF">LTR77_006493</name>
</gene>
<name>A0AAV9P814_9PEZI</name>
<protein>
    <recommendedName>
        <fullName evidence="10">L-ascorbate oxidase</fullName>
    </recommendedName>
</protein>
<dbReference type="GO" id="GO:0016491">
    <property type="term" value="F:oxidoreductase activity"/>
    <property type="evidence" value="ECO:0007669"/>
    <property type="project" value="UniProtKB-KW"/>
</dbReference>
<evidence type="ECO:0000259" key="7">
    <source>
        <dbReference type="Pfam" id="PF07732"/>
    </source>
</evidence>
<dbReference type="Gene3D" id="2.60.40.420">
    <property type="entry name" value="Cupredoxins - blue copper proteins"/>
    <property type="match status" value="2"/>
</dbReference>
<keyword evidence="2" id="KW-0479">Metal-binding</keyword>
<dbReference type="NCBIfam" id="TIGR03390">
    <property type="entry name" value="ascorbOXfungal"/>
    <property type="match status" value="1"/>
</dbReference>
<keyword evidence="4" id="KW-0186">Copper</keyword>
<reference evidence="8 9" key="1">
    <citation type="submission" date="2023-08" db="EMBL/GenBank/DDBJ databases">
        <title>Black Yeasts Isolated from many extreme environments.</title>
        <authorList>
            <person name="Coleine C."/>
            <person name="Stajich J.E."/>
            <person name="Selbmann L."/>
        </authorList>
    </citation>
    <scope>NUCLEOTIDE SEQUENCE [LARGE SCALE GENOMIC DNA]</scope>
    <source>
        <strain evidence="8 9">CCFEE 5935</strain>
    </source>
</reference>
<organism evidence="8 9">
    <name type="scientific">Saxophila tyrrhenica</name>
    <dbReference type="NCBI Taxonomy" id="1690608"/>
    <lineage>
        <taxon>Eukaryota</taxon>
        <taxon>Fungi</taxon>
        <taxon>Dikarya</taxon>
        <taxon>Ascomycota</taxon>
        <taxon>Pezizomycotina</taxon>
        <taxon>Dothideomycetes</taxon>
        <taxon>Dothideomycetidae</taxon>
        <taxon>Mycosphaerellales</taxon>
        <taxon>Extremaceae</taxon>
        <taxon>Saxophila</taxon>
    </lineage>
</organism>
<dbReference type="CDD" id="cd13873">
    <property type="entry name" value="CuRO_2_AAO_like_2"/>
    <property type="match status" value="1"/>
</dbReference>
<feature type="domain" description="Plastocyanin-like" evidence="7">
    <location>
        <begin position="56"/>
        <end position="169"/>
    </location>
</feature>
<feature type="signal peptide" evidence="5">
    <location>
        <begin position="1"/>
        <end position="20"/>
    </location>
</feature>
<keyword evidence="9" id="KW-1185">Reference proteome</keyword>
<dbReference type="RefSeq" id="XP_064658650.1">
    <property type="nucleotide sequence ID" value="XM_064803735.1"/>
</dbReference>
<evidence type="ECO:0000256" key="5">
    <source>
        <dbReference type="SAM" id="SignalP"/>
    </source>
</evidence>
<evidence type="ECO:0000256" key="2">
    <source>
        <dbReference type="ARBA" id="ARBA00022723"/>
    </source>
</evidence>
<dbReference type="InterPro" id="IPR011707">
    <property type="entry name" value="Cu-oxidase-like_N"/>
</dbReference>
<evidence type="ECO:0008006" key="10">
    <source>
        <dbReference type="Google" id="ProtNLM"/>
    </source>
</evidence>
<accession>A0AAV9P814</accession>
<keyword evidence="5" id="KW-0732">Signal</keyword>
<evidence type="ECO:0000256" key="1">
    <source>
        <dbReference type="ARBA" id="ARBA00010609"/>
    </source>
</evidence>
<comment type="similarity">
    <text evidence="1">Belongs to the multicopper oxidase family.</text>
</comment>
<dbReference type="Pfam" id="PF00394">
    <property type="entry name" value="Cu-oxidase"/>
    <property type="match status" value="1"/>
</dbReference>
<dbReference type="PANTHER" id="PTHR11709">
    <property type="entry name" value="MULTI-COPPER OXIDASE"/>
    <property type="match status" value="1"/>
</dbReference>
<dbReference type="InterPro" id="IPR045087">
    <property type="entry name" value="Cu-oxidase_fam"/>
</dbReference>